<dbReference type="GO" id="GO:0009244">
    <property type="term" value="P:lipopolysaccharide core region biosynthetic process"/>
    <property type="evidence" value="ECO:0007669"/>
    <property type="project" value="TreeGrafter"/>
</dbReference>
<evidence type="ECO:0000259" key="2">
    <source>
        <dbReference type="Pfam" id="PF00884"/>
    </source>
</evidence>
<evidence type="ECO:0000313" key="4">
    <source>
        <dbReference type="Proteomes" id="UP000868515"/>
    </source>
</evidence>
<dbReference type="AlphaFoldDB" id="A0A974KAX1"/>
<comment type="caution">
    <text evidence="3">The sequence shown here is derived from an EMBL/GenBank/DDBJ whole genome shotgun (WGS) entry which is preliminary data.</text>
</comment>
<name>A0A974KAX1_SALET</name>
<dbReference type="Proteomes" id="UP000868515">
    <property type="component" value="Unassembled WGS sequence"/>
</dbReference>
<dbReference type="PANTHER" id="PTHR30443:SF4">
    <property type="entry name" value="PHOSPHOETHANOLAMINE TRANSFERASE OPGE-RELATED"/>
    <property type="match status" value="1"/>
</dbReference>
<dbReference type="InterPro" id="IPR040423">
    <property type="entry name" value="PEA_transferase"/>
</dbReference>
<reference evidence="3 4" key="1">
    <citation type="submission" date="2017-03" db="EMBL/GenBank/DDBJ databases">
        <title>Salmonella serotype comparative study.</title>
        <authorList>
            <person name="Liao J."/>
        </authorList>
    </citation>
    <scope>NUCLEOTIDE SEQUENCE [LARGE SCALE GENOMIC DNA]</scope>
    <source>
        <strain evidence="3 4">NY_FSL S10-1448</strain>
    </source>
</reference>
<dbReference type="GO" id="GO:0005886">
    <property type="term" value="C:plasma membrane"/>
    <property type="evidence" value="ECO:0007669"/>
    <property type="project" value="UniProtKB-SubCell"/>
</dbReference>
<dbReference type="Gene3D" id="3.40.720.10">
    <property type="entry name" value="Alkaline Phosphatase, subunit A"/>
    <property type="match status" value="1"/>
</dbReference>
<dbReference type="EMBL" id="NBPI01000055">
    <property type="protein sequence ID" value="OSD58694.1"/>
    <property type="molecule type" value="Genomic_DNA"/>
</dbReference>
<dbReference type="InterPro" id="IPR000917">
    <property type="entry name" value="Sulfatase_N"/>
</dbReference>
<dbReference type="InterPro" id="IPR017850">
    <property type="entry name" value="Alkaline_phosphatase_core_sf"/>
</dbReference>
<protein>
    <recommendedName>
        <fullName evidence="2">Sulfatase N-terminal domain-containing protein</fullName>
    </recommendedName>
</protein>
<evidence type="ECO:0000313" key="3">
    <source>
        <dbReference type="EMBL" id="OSD58694.1"/>
    </source>
</evidence>
<dbReference type="SUPFAM" id="SSF53649">
    <property type="entry name" value="Alkaline phosphatase-like"/>
    <property type="match status" value="1"/>
</dbReference>
<gene>
    <name evidence="3" type="ORF">R537_29120</name>
</gene>
<feature type="domain" description="Sulfatase N-terminal" evidence="2">
    <location>
        <begin position="16"/>
        <end position="159"/>
    </location>
</feature>
<organism evidence="3 4">
    <name type="scientific">Salmonella enterica subsp. enterica serovar Rough O:d:1,7</name>
    <dbReference type="NCBI Taxonomy" id="1974323"/>
    <lineage>
        <taxon>Bacteria</taxon>
        <taxon>Pseudomonadati</taxon>
        <taxon>Pseudomonadota</taxon>
        <taxon>Gammaproteobacteria</taxon>
        <taxon>Enterobacterales</taxon>
        <taxon>Enterobacteriaceae</taxon>
        <taxon>Salmonella</taxon>
    </lineage>
</organism>
<dbReference type="Pfam" id="PF00884">
    <property type="entry name" value="Sulfatase"/>
    <property type="match status" value="1"/>
</dbReference>
<sequence>MITVIASLAHHQQWVDQGYDDALVPLLRHALTHPGKKLIVLHLYGSHENACDHYPHNAAVFPDGCYDNSVHFTDALMGQVFRLLQDKRASVLYLSDHALMRDPVGDVMYHHTGIHPPHEAIQVPMFFWFSPQVATQDSITGDEQPLWSTVNNNRLMENWMGITRQGEQTESIRDYLQQHSGHADVMDTT</sequence>
<comment type="similarity">
    <text evidence="1">Belongs to the phosphoethanolamine transferase family.</text>
</comment>
<dbReference type="PANTHER" id="PTHR30443">
    <property type="entry name" value="INNER MEMBRANE PROTEIN"/>
    <property type="match status" value="1"/>
</dbReference>
<evidence type="ECO:0000256" key="1">
    <source>
        <dbReference type="ARBA" id="ARBA00038481"/>
    </source>
</evidence>
<accession>A0A974KAX1</accession>
<proteinExistence type="inferred from homology"/>
<dbReference type="GO" id="GO:0016776">
    <property type="term" value="F:phosphotransferase activity, phosphate group as acceptor"/>
    <property type="evidence" value="ECO:0007669"/>
    <property type="project" value="TreeGrafter"/>
</dbReference>